<evidence type="ECO:0000256" key="10">
    <source>
        <dbReference type="ARBA" id="ARBA00037238"/>
    </source>
</evidence>
<sequence length="268" mass="29681">SSFEKMAFPLQLVFGVVGNLTSLALFLSPMSTFWGIYKLRSTQEYSGLPYVCTLFTCALWLLYGAPFVKPHSTLLLTINGAGFVLEIFYVLSFLIFASEKKKVKTLQLTIAMTVAYIMLVAVTIFVLHAHSARQLVAGILCVILSIFMYASPLAIVGLVMRTKSVEYMPFLPSLFNTLNTLVWSSYSVISRDIFLAVPNGIGFLLAIIQLTVYFIYRNSNPVLAASTELPDTKNIDGGFDLRIKILVPVEKLKLNKVLAVDAIIAEQV</sequence>
<dbReference type="GO" id="GO:0051119">
    <property type="term" value="F:sugar transmembrane transporter activity"/>
    <property type="evidence" value="ECO:0007669"/>
    <property type="project" value="InterPro"/>
</dbReference>
<dbReference type="Gene3D" id="1.20.1280.290">
    <property type="match status" value="2"/>
</dbReference>
<feature type="non-terminal residue" evidence="12">
    <location>
        <position position="1"/>
    </location>
</feature>
<evidence type="ECO:0000313" key="13">
    <source>
        <dbReference type="Proteomes" id="UP000824469"/>
    </source>
</evidence>
<proteinExistence type="inferred from homology"/>
<dbReference type="InterPro" id="IPR047664">
    <property type="entry name" value="SWEET"/>
</dbReference>
<feature type="transmembrane region" description="Helical" evidence="11">
    <location>
        <begin position="48"/>
        <end position="68"/>
    </location>
</feature>
<feature type="transmembrane region" description="Helical" evidence="11">
    <location>
        <begin position="135"/>
        <end position="158"/>
    </location>
</feature>
<reference evidence="12 13" key="1">
    <citation type="journal article" date="2021" name="Nat. Plants">
        <title>The Taxus genome provides insights into paclitaxel biosynthesis.</title>
        <authorList>
            <person name="Xiong X."/>
            <person name="Gou J."/>
            <person name="Liao Q."/>
            <person name="Li Y."/>
            <person name="Zhou Q."/>
            <person name="Bi G."/>
            <person name="Li C."/>
            <person name="Du R."/>
            <person name="Wang X."/>
            <person name="Sun T."/>
            <person name="Guo L."/>
            <person name="Liang H."/>
            <person name="Lu P."/>
            <person name="Wu Y."/>
            <person name="Zhang Z."/>
            <person name="Ro D.K."/>
            <person name="Shang Y."/>
            <person name="Huang S."/>
            <person name="Yan J."/>
        </authorList>
    </citation>
    <scope>NUCLEOTIDE SEQUENCE [LARGE SCALE GENOMIC DNA]</scope>
    <source>
        <strain evidence="12">Ta-2019</strain>
    </source>
</reference>
<evidence type="ECO:0000256" key="3">
    <source>
        <dbReference type="ARBA" id="ARBA00022448"/>
    </source>
</evidence>
<evidence type="ECO:0000256" key="11">
    <source>
        <dbReference type="RuleBase" id="RU910715"/>
    </source>
</evidence>
<dbReference type="AlphaFoldDB" id="A0AA38GAM8"/>
<feature type="transmembrane region" description="Helical" evidence="11">
    <location>
        <begin position="195"/>
        <end position="216"/>
    </location>
</feature>
<evidence type="ECO:0000256" key="8">
    <source>
        <dbReference type="ARBA" id="ARBA00022989"/>
    </source>
</evidence>
<evidence type="ECO:0000256" key="1">
    <source>
        <dbReference type="ARBA" id="ARBA00004651"/>
    </source>
</evidence>
<keyword evidence="7" id="KW-0677">Repeat</keyword>
<keyword evidence="3 11" id="KW-0813">Transport</keyword>
<organism evidence="12 13">
    <name type="scientific">Taxus chinensis</name>
    <name type="common">Chinese yew</name>
    <name type="synonym">Taxus wallichiana var. chinensis</name>
    <dbReference type="NCBI Taxonomy" id="29808"/>
    <lineage>
        <taxon>Eukaryota</taxon>
        <taxon>Viridiplantae</taxon>
        <taxon>Streptophyta</taxon>
        <taxon>Embryophyta</taxon>
        <taxon>Tracheophyta</taxon>
        <taxon>Spermatophyta</taxon>
        <taxon>Pinopsida</taxon>
        <taxon>Pinidae</taxon>
        <taxon>Conifers II</taxon>
        <taxon>Cupressales</taxon>
        <taxon>Taxaceae</taxon>
        <taxon>Taxus</taxon>
    </lineage>
</organism>
<keyword evidence="5 11" id="KW-0762">Sugar transport</keyword>
<comment type="function">
    <text evidence="11">Mediates both low-affinity uptake and efflux of sugar across the membrane.</text>
</comment>
<feature type="transmembrane region" description="Helical" evidence="11">
    <location>
        <begin position="12"/>
        <end position="36"/>
    </location>
</feature>
<dbReference type="OMA" id="FTLFNCC"/>
<comment type="similarity">
    <text evidence="2 11">Belongs to the SWEET sugar transporter family.</text>
</comment>
<comment type="caution">
    <text evidence="12">The sequence shown here is derived from an EMBL/GenBank/DDBJ whole genome shotgun (WGS) entry which is preliminary data.</text>
</comment>
<keyword evidence="9 11" id="KW-0472">Membrane</keyword>
<keyword evidence="6 11" id="KW-0812">Transmembrane</keyword>
<name>A0AA38GAM8_TAXCH</name>
<keyword evidence="8 11" id="KW-1133">Transmembrane helix</keyword>
<dbReference type="FunFam" id="1.20.1280.290:FF:000002">
    <property type="entry name" value="Bidirectional sugar transporter SWEET"/>
    <property type="match status" value="1"/>
</dbReference>
<dbReference type="PANTHER" id="PTHR10791">
    <property type="entry name" value="RAG1-ACTIVATING PROTEIN 1"/>
    <property type="match status" value="1"/>
</dbReference>
<dbReference type="GO" id="GO:0005886">
    <property type="term" value="C:plasma membrane"/>
    <property type="evidence" value="ECO:0007669"/>
    <property type="project" value="UniProtKB-SubCell"/>
</dbReference>
<dbReference type="Proteomes" id="UP000824469">
    <property type="component" value="Unassembled WGS sequence"/>
</dbReference>
<evidence type="ECO:0000256" key="4">
    <source>
        <dbReference type="ARBA" id="ARBA00022475"/>
    </source>
</evidence>
<keyword evidence="13" id="KW-1185">Reference proteome</keyword>
<accession>A0AA38GAM8</accession>
<evidence type="ECO:0000256" key="9">
    <source>
        <dbReference type="ARBA" id="ARBA00023136"/>
    </source>
</evidence>
<dbReference type="FunFam" id="1.20.1280.290:FF:000001">
    <property type="entry name" value="Bidirectional sugar transporter SWEET"/>
    <property type="match status" value="1"/>
</dbReference>
<dbReference type="Pfam" id="PF03083">
    <property type="entry name" value="MtN3_slv"/>
    <property type="match status" value="2"/>
</dbReference>
<protein>
    <recommendedName>
        <fullName evidence="11">Bidirectional sugar transporter SWEET</fullName>
    </recommendedName>
</protein>
<feature type="transmembrane region" description="Helical" evidence="11">
    <location>
        <begin position="108"/>
        <end position="129"/>
    </location>
</feature>
<keyword evidence="4" id="KW-1003">Cell membrane</keyword>
<gene>
    <name evidence="12" type="ORF">KI387_021615</name>
</gene>
<feature type="transmembrane region" description="Helical" evidence="11">
    <location>
        <begin position="74"/>
        <end position="96"/>
    </location>
</feature>
<feature type="transmembrane region" description="Helical" evidence="11">
    <location>
        <begin position="170"/>
        <end position="189"/>
    </location>
</feature>
<evidence type="ECO:0000256" key="5">
    <source>
        <dbReference type="ARBA" id="ARBA00022597"/>
    </source>
</evidence>
<evidence type="ECO:0000313" key="12">
    <source>
        <dbReference type="EMBL" id="KAH9319846.1"/>
    </source>
</evidence>
<dbReference type="EMBL" id="JAHRHJ020000004">
    <property type="protein sequence ID" value="KAH9319846.1"/>
    <property type="molecule type" value="Genomic_DNA"/>
</dbReference>
<dbReference type="InterPro" id="IPR004316">
    <property type="entry name" value="SWEET_rpt"/>
</dbReference>
<evidence type="ECO:0000256" key="2">
    <source>
        <dbReference type="ARBA" id="ARBA00007809"/>
    </source>
</evidence>
<evidence type="ECO:0000256" key="6">
    <source>
        <dbReference type="ARBA" id="ARBA00022692"/>
    </source>
</evidence>
<comment type="function">
    <text evidence="10">Mediates both low-affinity uptake and efflux of sugar across the plasma membrane.</text>
</comment>
<comment type="subcellular location">
    <subcellularLocation>
        <location evidence="1 11">Cell membrane</location>
        <topology evidence="1 11">Multi-pass membrane protein</topology>
    </subcellularLocation>
</comment>
<evidence type="ECO:0000256" key="7">
    <source>
        <dbReference type="ARBA" id="ARBA00022737"/>
    </source>
</evidence>
<dbReference type="PANTHER" id="PTHR10791:SF30">
    <property type="entry name" value="SUGAR TRANSPORTER SWEET1"/>
    <property type="match status" value="1"/>
</dbReference>